<feature type="domain" description="HAMP" evidence="13">
    <location>
        <begin position="304"/>
        <end position="359"/>
    </location>
</feature>
<dbReference type="Gene3D" id="3.30.450.20">
    <property type="entry name" value="PAS domain"/>
    <property type="match status" value="1"/>
</dbReference>
<evidence type="ECO:0000256" key="3">
    <source>
        <dbReference type="ARBA" id="ARBA00022500"/>
    </source>
</evidence>
<evidence type="ECO:0000313" key="14">
    <source>
        <dbReference type="EMBL" id="OAA84006.1"/>
    </source>
</evidence>
<evidence type="ECO:0000256" key="2">
    <source>
        <dbReference type="ARBA" id="ARBA00022475"/>
    </source>
</evidence>
<feature type="transmembrane region" description="Helical" evidence="11">
    <location>
        <begin position="9"/>
        <end position="29"/>
    </location>
</feature>
<feature type="region of interest" description="Disordered" evidence="10">
    <location>
        <begin position="624"/>
        <end position="643"/>
    </location>
</feature>
<keyword evidence="2" id="KW-1003">Cell membrane</keyword>
<dbReference type="SUPFAM" id="SSF58104">
    <property type="entry name" value="Methyl-accepting chemotaxis protein (MCP) signaling domain"/>
    <property type="match status" value="1"/>
</dbReference>
<gene>
    <name evidence="14" type="primary">mcpB_7</name>
    <name evidence="14" type="ORF">WY13_03135</name>
</gene>
<evidence type="ECO:0000259" key="12">
    <source>
        <dbReference type="PROSITE" id="PS50111"/>
    </source>
</evidence>
<dbReference type="GO" id="GO:0007165">
    <property type="term" value="P:signal transduction"/>
    <property type="evidence" value="ECO:0007669"/>
    <property type="project" value="UniProtKB-KW"/>
</dbReference>
<evidence type="ECO:0000256" key="4">
    <source>
        <dbReference type="ARBA" id="ARBA00022692"/>
    </source>
</evidence>
<dbReference type="InterPro" id="IPR004089">
    <property type="entry name" value="MCPsignal_dom"/>
</dbReference>
<sequence>MKSIKAKLMLYMGFLLAIICIGLGIISYYTSSKALIGNVNEVLPQIAKESAKTVNSRVESQLNALEAIASETQISDMNNSWENKKIILDAEVKRSGHIEMNIVDKNGNAVNTNGKTANIKNRDYFKKALAGEKNVSDPVLSKTQNAMVIVYAAPIKNGDQVVGVITAARNGKTLNDITKDITFGKSGQAFMINKQGTAVANVNEQMVLKGDNINENAKKDAKLKPLADIEKKMMNGESGVGEYTYGGVRKYLGYAPVNGTNWSIGVTSPKAEVLSYESTLKLWVGAASIAFIILGLIFIFMFSQNFIKNIIAAIKYLEMISSGDLSSEISPKYLEFKDETGNLARAVKIMQESIISMIKTIRTNSSEINSHADNLSSISGEISASSSDVATSMQDVAKGASSQAENLVNITDILNKFGSELVEIINSIKEVDSNAKGINTMSAKSNTEMEQLAQSMNKLSDSFNDFISKTTTLGQNIKQIDEITSLINSIAEQTNLLALNAAIEAARAGEAGKGFSVVAEEIRELAEQTTESSKNISTLISNVSDDSNIMVKSSGKIKSELNSQISIVNTTIDSFKLIVNEITQMGSKINIVTGLTANIDNEKSDILGKIEEISSVAEEVSASSQEIAASSEEMNASTEEVSATAHTLADMTNDMEKEVTKFKL</sequence>
<dbReference type="InterPro" id="IPR029151">
    <property type="entry name" value="Sensor-like_sf"/>
</dbReference>
<reference evidence="14 15" key="1">
    <citation type="journal article" date="2015" name="Biotechnol. Bioeng.">
        <title>Genome sequence and phenotypic characterization of Caulobacter segnis.</title>
        <authorList>
            <person name="Patel S."/>
            <person name="Fletcher B."/>
            <person name="Scott D.C."/>
            <person name="Ely B."/>
        </authorList>
    </citation>
    <scope>NUCLEOTIDE SEQUENCE [LARGE SCALE GENOMIC DNA]</scope>
    <source>
        <strain evidence="14 15">ERI-2</strain>
    </source>
</reference>
<dbReference type="CDD" id="cd12912">
    <property type="entry name" value="PDC2_MCP_like"/>
    <property type="match status" value="1"/>
</dbReference>
<evidence type="ECO:0000313" key="15">
    <source>
        <dbReference type="Proteomes" id="UP000077407"/>
    </source>
</evidence>
<feature type="transmembrane region" description="Helical" evidence="11">
    <location>
        <begin position="282"/>
        <end position="302"/>
    </location>
</feature>
<dbReference type="PROSITE" id="PS50111">
    <property type="entry name" value="CHEMOTAXIS_TRANSDUC_2"/>
    <property type="match status" value="1"/>
</dbReference>
<dbReference type="OrthoDB" id="597657at2"/>
<evidence type="ECO:0000256" key="1">
    <source>
        <dbReference type="ARBA" id="ARBA00004651"/>
    </source>
</evidence>
<keyword evidence="5 11" id="KW-1133">Transmembrane helix</keyword>
<dbReference type="GO" id="GO:0006935">
    <property type="term" value="P:chemotaxis"/>
    <property type="evidence" value="ECO:0007669"/>
    <property type="project" value="UniProtKB-KW"/>
</dbReference>
<dbReference type="RefSeq" id="WP_063556452.1">
    <property type="nucleotide sequence ID" value="NZ_LITT01000046.1"/>
</dbReference>
<evidence type="ECO:0000256" key="8">
    <source>
        <dbReference type="ARBA" id="ARBA00029447"/>
    </source>
</evidence>
<dbReference type="EMBL" id="LITT01000046">
    <property type="protein sequence ID" value="OAA84006.1"/>
    <property type="molecule type" value="Genomic_DNA"/>
</dbReference>
<dbReference type="GO" id="GO:0005886">
    <property type="term" value="C:plasma membrane"/>
    <property type="evidence" value="ECO:0007669"/>
    <property type="project" value="UniProtKB-SubCell"/>
</dbReference>
<accession>A0A162KU46</accession>
<organism evidence="14 15">
    <name type="scientific">Clostridium ljungdahlii</name>
    <dbReference type="NCBI Taxonomy" id="1538"/>
    <lineage>
        <taxon>Bacteria</taxon>
        <taxon>Bacillati</taxon>
        <taxon>Bacillota</taxon>
        <taxon>Clostridia</taxon>
        <taxon>Eubacteriales</taxon>
        <taxon>Clostridiaceae</taxon>
        <taxon>Clostridium</taxon>
    </lineage>
</organism>
<dbReference type="SUPFAM" id="SSF103190">
    <property type="entry name" value="Sensory domain-like"/>
    <property type="match status" value="1"/>
</dbReference>
<feature type="compositionally biased region" description="Low complexity" evidence="10">
    <location>
        <begin position="624"/>
        <end position="633"/>
    </location>
</feature>
<keyword evidence="6 11" id="KW-0472">Membrane</keyword>
<keyword evidence="7 9" id="KW-0807">Transducer</keyword>
<feature type="compositionally biased region" description="Polar residues" evidence="10">
    <location>
        <begin position="634"/>
        <end position="643"/>
    </location>
</feature>
<evidence type="ECO:0000256" key="5">
    <source>
        <dbReference type="ARBA" id="ARBA00022989"/>
    </source>
</evidence>
<comment type="similarity">
    <text evidence="8">Belongs to the methyl-accepting chemotaxis (MCP) protein family.</text>
</comment>
<dbReference type="SMART" id="SM00283">
    <property type="entry name" value="MA"/>
    <property type="match status" value="1"/>
</dbReference>
<evidence type="ECO:0000256" key="9">
    <source>
        <dbReference type="PROSITE-ProRule" id="PRU00284"/>
    </source>
</evidence>
<comment type="caution">
    <text evidence="14">The sequence shown here is derived from an EMBL/GenBank/DDBJ whole genome shotgun (WGS) entry which is preliminary data.</text>
</comment>
<dbReference type="PANTHER" id="PTHR32089">
    <property type="entry name" value="METHYL-ACCEPTING CHEMOTAXIS PROTEIN MCPB"/>
    <property type="match status" value="1"/>
</dbReference>
<keyword evidence="4 11" id="KW-0812">Transmembrane</keyword>
<evidence type="ECO:0000256" key="10">
    <source>
        <dbReference type="SAM" id="MobiDB-lite"/>
    </source>
</evidence>
<dbReference type="Gene3D" id="1.10.287.950">
    <property type="entry name" value="Methyl-accepting chemotaxis protein"/>
    <property type="match status" value="1"/>
</dbReference>
<keyword evidence="3" id="KW-0145">Chemotaxis</keyword>
<dbReference type="CDD" id="cd12914">
    <property type="entry name" value="PDC1_DGC_like"/>
    <property type="match status" value="1"/>
</dbReference>
<proteinExistence type="inferred from homology"/>
<dbReference type="PATRIC" id="fig|1538.10.peg.3161"/>
<dbReference type="Pfam" id="PF00015">
    <property type="entry name" value="MCPsignal"/>
    <property type="match status" value="1"/>
</dbReference>
<protein>
    <submittedName>
        <fullName evidence="14">Methyl-accepting chemotaxis protein McpB</fullName>
    </submittedName>
</protein>
<dbReference type="Pfam" id="PF02743">
    <property type="entry name" value="dCache_1"/>
    <property type="match status" value="1"/>
</dbReference>
<name>A0A162KU46_9CLOT</name>
<evidence type="ECO:0000256" key="7">
    <source>
        <dbReference type="ARBA" id="ARBA00023224"/>
    </source>
</evidence>
<dbReference type="PANTHER" id="PTHR32089:SF114">
    <property type="entry name" value="METHYL-ACCEPTING CHEMOTAXIS PROTEIN MCPB"/>
    <property type="match status" value="1"/>
</dbReference>
<dbReference type="InterPro" id="IPR033479">
    <property type="entry name" value="dCache_1"/>
</dbReference>
<dbReference type="AlphaFoldDB" id="A0A162KU46"/>
<evidence type="ECO:0000256" key="6">
    <source>
        <dbReference type="ARBA" id="ARBA00023136"/>
    </source>
</evidence>
<dbReference type="PROSITE" id="PS50885">
    <property type="entry name" value="HAMP"/>
    <property type="match status" value="1"/>
</dbReference>
<evidence type="ECO:0000256" key="11">
    <source>
        <dbReference type="SAM" id="Phobius"/>
    </source>
</evidence>
<dbReference type="Proteomes" id="UP000077407">
    <property type="component" value="Unassembled WGS sequence"/>
</dbReference>
<dbReference type="InterPro" id="IPR003660">
    <property type="entry name" value="HAMP_dom"/>
</dbReference>
<feature type="domain" description="Methyl-accepting transducer" evidence="12">
    <location>
        <begin position="378"/>
        <end position="635"/>
    </location>
</feature>
<comment type="subcellular location">
    <subcellularLocation>
        <location evidence="1">Cell membrane</location>
        <topology evidence="1">Multi-pass membrane protein</topology>
    </subcellularLocation>
</comment>
<evidence type="ECO:0000259" key="13">
    <source>
        <dbReference type="PROSITE" id="PS50885"/>
    </source>
</evidence>